<dbReference type="PANTHER" id="PTHR43802:SF1">
    <property type="entry name" value="IP11341P-RELATED"/>
    <property type="match status" value="1"/>
</dbReference>
<dbReference type="InterPro" id="IPR029045">
    <property type="entry name" value="ClpP/crotonase-like_dom_sf"/>
</dbReference>
<comment type="caution">
    <text evidence="2">The sequence shown here is derived from an EMBL/GenBank/DDBJ whole genome shotgun (WGS) entry which is preliminary data.</text>
</comment>
<reference evidence="2 3" key="1">
    <citation type="submission" date="2019-04" db="EMBL/GenBank/DDBJ databases">
        <authorList>
            <person name="Li Y."/>
            <person name="Wang J."/>
        </authorList>
    </citation>
    <scope>NUCLEOTIDE SEQUENCE [LARGE SCALE GENOMIC DNA]</scope>
    <source>
        <strain evidence="2 3">DSM 14668</strain>
    </source>
</reference>
<keyword evidence="3" id="KW-1185">Reference proteome</keyword>
<dbReference type="PANTHER" id="PTHR43802">
    <property type="entry name" value="ENOYL-COA HYDRATASE"/>
    <property type="match status" value="1"/>
</dbReference>
<comment type="similarity">
    <text evidence="1">Belongs to the enoyl-CoA hydratase/isomerase family.</text>
</comment>
<dbReference type="Gene3D" id="1.10.12.10">
    <property type="entry name" value="Lyase 2-enoyl-coa Hydratase, Chain A, domain 2"/>
    <property type="match status" value="1"/>
</dbReference>
<evidence type="ECO:0000256" key="1">
    <source>
        <dbReference type="ARBA" id="ARBA00005254"/>
    </source>
</evidence>
<dbReference type="Proteomes" id="UP000309215">
    <property type="component" value="Unassembled WGS sequence"/>
</dbReference>
<dbReference type="CDD" id="cd06558">
    <property type="entry name" value="crotonase-like"/>
    <property type="match status" value="1"/>
</dbReference>
<organism evidence="2 3">
    <name type="scientific">Polyangium fumosum</name>
    <dbReference type="NCBI Taxonomy" id="889272"/>
    <lineage>
        <taxon>Bacteria</taxon>
        <taxon>Pseudomonadati</taxon>
        <taxon>Myxococcota</taxon>
        <taxon>Polyangia</taxon>
        <taxon>Polyangiales</taxon>
        <taxon>Polyangiaceae</taxon>
        <taxon>Polyangium</taxon>
    </lineage>
</organism>
<dbReference type="RefSeq" id="WP_136935732.1">
    <property type="nucleotide sequence ID" value="NZ_SSMQ01000098.1"/>
</dbReference>
<dbReference type="InterPro" id="IPR014748">
    <property type="entry name" value="Enoyl-CoA_hydra_C"/>
</dbReference>
<evidence type="ECO:0000313" key="3">
    <source>
        <dbReference type="Proteomes" id="UP000309215"/>
    </source>
</evidence>
<dbReference type="OrthoDB" id="5365311at2"/>
<dbReference type="InterPro" id="IPR001753">
    <property type="entry name" value="Enoyl-CoA_hydra/iso"/>
</dbReference>
<name>A0A4U1IMF5_9BACT</name>
<gene>
    <name evidence="2" type="ORF">E8A74_47040</name>
</gene>
<accession>A0A4U1IMF5</accession>
<evidence type="ECO:0000313" key="2">
    <source>
        <dbReference type="EMBL" id="TKC95241.1"/>
    </source>
</evidence>
<proteinExistence type="inferred from homology"/>
<protein>
    <submittedName>
        <fullName evidence="2">Crotonase/enoyl-CoA hydratase family protein</fullName>
    </submittedName>
</protein>
<dbReference type="GO" id="GO:0003824">
    <property type="term" value="F:catalytic activity"/>
    <property type="evidence" value="ECO:0007669"/>
    <property type="project" value="UniProtKB-ARBA"/>
</dbReference>
<dbReference type="SUPFAM" id="SSF52096">
    <property type="entry name" value="ClpP/crotonase"/>
    <property type="match status" value="1"/>
</dbReference>
<dbReference type="NCBIfam" id="NF005126">
    <property type="entry name" value="PRK06563.1"/>
    <property type="match status" value="1"/>
</dbReference>
<dbReference type="Gene3D" id="3.90.226.10">
    <property type="entry name" value="2-enoyl-CoA Hydratase, Chain A, domain 1"/>
    <property type="match status" value="1"/>
</dbReference>
<sequence length="258" mass="27817">MARVTVERLGPVVRIGLCRPEKRNAFDLAMLDELAQAYTAYEEDEGLRCGLLFAHGGHFTGGLDLAEVGPAIASGRALSPKGSVDPLAIGPRRLTKPMVVAVEGYCFTIGIELALAADIRIAAEDTRFSQLEVQRGIFPFGGATLRFPALAGHGNAMRWLLTGDVFDAKEAYRIGLVQEVVPAAELFDRATWICDRVAAQAPIAVRTTLASARAAMTEGVEVEAARLEDRARALMGTEDAAEGMRSFVERRAGRFQGR</sequence>
<dbReference type="AlphaFoldDB" id="A0A4U1IMF5"/>
<dbReference type="EMBL" id="SSMQ01000098">
    <property type="protein sequence ID" value="TKC95241.1"/>
    <property type="molecule type" value="Genomic_DNA"/>
</dbReference>
<dbReference type="Pfam" id="PF00378">
    <property type="entry name" value="ECH_1"/>
    <property type="match status" value="1"/>
</dbReference>